<comment type="similarity">
    <text evidence="1 3">Belongs to the PDCD5 family.</text>
</comment>
<keyword evidence="6" id="KW-1185">Reference proteome</keyword>
<dbReference type="Gene3D" id="1.10.8.140">
    <property type="entry name" value="PDCD5-like"/>
    <property type="match status" value="1"/>
</dbReference>
<dbReference type="GO" id="GO:0005829">
    <property type="term" value="C:cytosol"/>
    <property type="evidence" value="ECO:0007669"/>
    <property type="project" value="TreeGrafter"/>
</dbReference>
<proteinExistence type="inferred from homology"/>
<evidence type="ECO:0000256" key="3">
    <source>
        <dbReference type="HAMAP-Rule" id="MF_00026"/>
    </source>
</evidence>
<evidence type="ECO:0000256" key="2">
    <source>
        <dbReference type="ARBA" id="ARBA00023125"/>
    </source>
</evidence>
<gene>
    <name evidence="5" type="ORF">AKJ51_02495</name>
</gene>
<dbReference type="Proteomes" id="UP000070263">
    <property type="component" value="Unassembled WGS sequence"/>
</dbReference>
<sequence>MDDENLEKIKEEKLKKLKSQMEQEGDEEKRREQLEQQKKQLLRQILTSDARSRLSNLRMAKPDFTENIELQLIQIARSGRIDLPITDEKLRKILKKLQQDKKSINIKRK</sequence>
<keyword evidence="2 3" id="KW-0238">DNA-binding</keyword>
<dbReference type="PANTHER" id="PTHR10840:SF0">
    <property type="entry name" value="PROGRAMMED CELL DEATH PROTEIN 5"/>
    <property type="match status" value="1"/>
</dbReference>
<reference evidence="5 6" key="1">
    <citation type="journal article" date="2016" name="Sci. Rep.">
        <title>Metabolic traits of an uncultured archaeal lineage -MSBL1- from brine pools of the Red Sea.</title>
        <authorList>
            <person name="Mwirichia R."/>
            <person name="Alam I."/>
            <person name="Rashid M."/>
            <person name="Vinu M."/>
            <person name="Ba-Alawi W."/>
            <person name="Anthony Kamau A."/>
            <person name="Kamanda Ngugi D."/>
            <person name="Goker M."/>
            <person name="Klenk H.P."/>
            <person name="Bajic V."/>
            <person name="Stingl U."/>
        </authorList>
    </citation>
    <scope>NUCLEOTIDE SEQUENCE [LARGE SCALE GENOMIC DNA]</scope>
    <source>
        <strain evidence="5">SCGC-AAA382A20</strain>
    </source>
</reference>
<dbReference type="AlphaFoldDB" id="A0A133VKD7"/>
<dbReference type="EMBL" id="LHYE01000024">
    <property type="protein sequence ID" value="KXB06905.1"/>
    <property type="molecule type" value="Genomic_DNA"/>
</dbReference>
<organism evidence="5 6">
    <name type="scientific">candidate division MSBL1 archaeon SCGC-AAA382A20</name>
    <dbReference type="NCBI Taxonomy" id="1698280"/>
    <lineage>
        <taxon>Archaea</taxon>
        <taxon>Methanobacteriati</taxon>
        <taxon>Methanobacteriota</taxon>
        <taxon>candidate division MSBL1</taxon>
    </lineage>
</organism>
<protein>
    <recommendedName>
        <fullName evidence="3">DNA-binding protein AKJ51_02495</fullName>
    </recommendedName>
</protein>
<dbReference type="PIRSF" id="PIRSF015730">
    <property type="entry name" value="TFAR19"/>
    <property type="match status" value="1"/>
</dbReference>
<dbReference type="InterPro" id="IPR002836">
    <property type="entry name" value="PDCD5-like"/>
</dbReference>
<dbReference type="NCBIfam" id="NF003268">
    <property type="entry name" value="PRK04239.1"/>
    <property type="match status" value="1"/>
</dbReference>
<dbReference type="GO" id="GO:0003677">
    <property type="term" value="F:DNA binding"/>
    <property type="evidence" value="ECO:0007669"/>
    <property type="project" value="UniProtKB-UniRule"/>
</dbReference>
<dbReference type="Pfam" id="PF01984">
    <property type="entry name" value="dsDNA_bind"/>
    <property type="match status" value="1"/>
</dbReference>
<dbReference type="HAMAP" id="MF_00026">
    <property type="entry name" value="dsDNA_bind"/>
    <property type="match status" value="1"/>
</dbReference>
<evidence type="ECO:0000256" key="4">
    <source>
        <dbReference type="SAM" id="MobiDB-lite"/>
    </source>
</evidence>
<dbReference type="InterPro" id="IPR022889">
    <property type="entry name" value="DNA_bind_arc"/>
</dbReference>
<evidence type="ECO:0000313" key="5">
    <source>
        <dbReference type="EMBL" id="KXB06905.1"/>
    </source>
</evidence>
<name>A0A133VKD7_9EURY</name>
<dbReference type="InterPro" id="IPR036883">
    <property type="entry name" value="PDCD5-like_sf"/>
</dbReference>
<feature type="compositionally biased region" description="Basic and acidic residues" evidence="4">
    <location>
        <begin position="1"/>
        <end position="14"/>
    </location>
</feature>
<evidence type="ECO:0000313" key="6">
    <source>
        <dbReference type="Proteomes" id="UP000070263"/>
    </source>
</evidence>
<feature type="region of interest" description="Disordered" evidence="4">
    <location>
        <begin position="1"/>
        <end position="34"/>
    </location>
</feature>
<evidence type="ECO:0000256" key="1">
    <source>
        <dbReference type="ARBA" id="ARBA00010490"/>
    </source>
</evidence>
<comment type="caution">
    <text evidence="5">The sequence shown here is derived from an EMBL/GenBank/DDBJ whole genome shotgun (WGS) entry which is preliminary data.</text>
</comment>
<accession>A0A133VKD7</accession>
<dbReference type="SUPFAM" id="SSF46950">
    <property type="entry name" value="Double-stranded DNA-binding domain"/>
    <property type="match status" value="1"/>
</dbReference>
<dbReference type="PANTHER" id="PTHR10840">
    <property type="entry name" value="PROGRAMMED CELL DEATH PROTEIN 5"/>
    <property type="match status" value="1"/>
</dbReference>